<name>A0A9E7EC17_9LILI</name>
<dbReference type="EMBL" id="CP097502">
    <property type="protein sequence ID" value="URD74166.1"/>
    <property type="molecule type" value="Genomic_DNA"/>
</dbReference>
<sequence>MIKGFPVPAFGFDHRKRSFVPPHECPRLHSCLLRRNRATISRAGMPRRRTRGRRSGWRTSNTGWRRTTFVAASATPIRDSIEWNLINGGRARCFCQSDMQPQCRLSYRSKNTTGVA</sequence>
<dbReference type="AlphaFoldDB" id="A0A9E7EC17"/>
<accession>A0A9E7EC17</accession>
<proteinExistence type="predicted"/>
<reference evidence="1" key="1">
    <citation type="submission" date="2022-05" db="EMBL/GenBank/DDBJ databases">
        <title>The Musa troglodytarum L. genome provides insights into the mechanism of non-climacteric behaviour and enrichment of carotenoids.</title>
        <authorList>
            <person name="Wang J."/>
        </authorList>
    </citation>
    <scope>NUCLEOTIDE SEQUENCE</scope>
    <source>
        <tissue evidence="1">Leaf</tissue>
    </source>
</reference>
<organism evidence="1 2">
    <name type="scientific">Musa troglodytarum</name>
    <name type="common">fe'i banana</name>
    <dbReference type="NCBI Taxonomy" id="320322"/>
    <lineage>
        <taxon>Eukaryota</taxon>
        <taxon>Viridiplantae</taxon>
        <taxon>Streptophyta</taxon>
        <taxon>Embryophyta</taxon>
        <taxon>Tracheophyta</taxon>
        <taxon>Spermatophyta</taxon>
        <taxon>Magnoliopsida</taxon>
        <taxon>Liliopsida</taxon>
        <taxon>Zingiberales</taxon>
        <taxon>Musaceae</taxon>
        <taxon>Musa</taxon>
    </lineage>
</organism>
<evidence type="ECO:0000313" key="1">
    <source>
        <dbReference type="EMBL" id="URD74166.1"/>
    </source>
</evidence>
<protein>
    <submittedName>
        <fullName evidence="1">Uncharacterized protein</fullName>
    </submittedName>
</protein>
<dbReference type="Proteomes" id="UP001055439">
    <property type="component" value="Chromosome 1"/>
</dbReference>
<gene>
    <name evidence="1" type="ORF">MUK42_09533</name>
</gene>
<keyword evidence="2" id="KW-1185">Reference proteome</keyword>
<evidence type="ECO:0000313" key="2">
    <source>
        <dbReference type="Proteomes" id="UP001055439"/>
    </source>
</evidence>